<evidence type="ECO:0000313" key="4">
    <source>
        <dbReference type="Proteomes" id="UP000028294"/>
    </source>
</evidence>
<dbReference type="InterPro" id="IPR020904">
    <property type="entry name" value="Sc_DH/Rdtase_CS"/>
</dbReference>
<evidence type="ECO:0000313" key="3">
    <source>
        <dbReference type="EMBL" id="QCQ34683.1"/>
    </source>
</evidence>
<accession>A0AAP8ZQM6</accession>
<evidence type="ECO:0000256" key="2">
    <source>
        <dbReference type="ARBA" id="ARBA00023002"/>
    </source>
</evidence>
<name>A0AAP8ZQM6_BACFG</name>
<proteinExistence type="inferred from homology"/>
<reference evidence="3 4" key="1">
    <citation type="submission" date="2019-03" db="EMBL/GenBank/DDBJ databases">
        <title>Complete genome assembly of MDR B. fragilis.</title>
        <authorList>
            <person name="Sydenham T.V."/>
            <person name="Hasman H."/>
            <person name="Justesen U.S."/>
        </authorList>
    </citation>
    <scope>NUCLEOTIDE SEQUENCE [LARGE SCALE GENOMIC DNA]</scope>
    <source>
        <strain evidence="3 4">DCMOUH0067B</strain>
    </source>
</reference>
<dbReference type="InterPro" id="IPR036291">
    <property type="entry name" value="NAD(P)-bd_dom_sf"/>
</dbReference>
<dbReference type="PROSITE" id="PS00061">
    <property type="entry name" value="ADH_SHORT"/>
    <property type="match status" value="1"/>
</dbReference>
<dbReference type="PRINTS" id="PR00080">
    <property type="entry name" value="SDRFAMILY"/>
</dbReference>
<sequence>MYNPFTLLGKKVLVTGASSGIGRSIAVICSKMGANLVLIGRKEEKLQETISLMEGKGHSYFIADLTNRSEIAELVNSFPQLDGIVHNAGLGSRVPCKQIHESDIDSVFNLNVKSPMLLQSEILRQKCLNKNSSIVFIASRAAAYPSIGNAVYSASKSAIISYSKVLALELSSRNIRVNSICPAMVWTDLITRQNGISVEDLEVSQLKYPLKRYGKPEDVAYLTVYLLSEASSWMTGSSLDITGGGEGLLI</sequence>
<dbReference type="GO" id="GO:0016616">
    <property type="term" value="F:oxidoreductase activity, acting on the CH-OH group of donors, NAD or NADP as acceptor"/>
    <property type="evidence" value="ECO:0007669"/>
    <property type="project" value="TreeGrafter"/>
</dbReference>
<organism evidence="3 4">
    <name type="scientific">Bacteroides fragilis</name>
    <dbReference type="NCBI Taxonomy" id="817"/>
    <lineage>
        <taxon>Bacteria</taxon>
        <taxon>Pseudomonadati</taxon>
        <taxon>Bacteroidota</taxon>
        <taxon>Bacteroidia</taxon>
        <taxon>Bacteroidales</taxon>
        <taxon>Bacteroidaceae</taxon>
        <taxon>Bacteroides</taxon>
    </lineage>
</organism>
<dbReference type="GO" id="GO:0048038">
    <property type="term" value="F:quinone binding"/>
    <property type="evidence" value="ECO:0007669"/>
    <property type="project" value="TreeGrafter"/>
</dbReference>
<dbReference type="Proteomes" id="UP000028294">
    <property type="component" value="Chromosome"/>
</dbReference>
<dbReference type="SUPFAM" id="SSF51735">
    <property type="entry name" value="NAD(P)-binding Rossmann-fold domains"/>
    <property type="match status" value="1"/>
</dbReference>
<dbReference type="Pfam" id="PF13561">
    <property type="entry name" value="adh_short_C2"/>
    <property type="match status" value="1"/>
</dbReference>
<comment type="similarity">
    <text evidence="1">Belongs to the short-chain dehydrogenases/reductases (SDR) family.</text>
</comment>
<keyword evidence="2" id="KW-0560">Oxidoreductase</keyword>
<dbReference type="Gene3D" id="3.40.50.720">
    <property type="entry name" value="NAD(P)-binding Rossmann-like Domain"/>
    <property type="match status" value="1"/>
</dbReference>
<gene>
    <name evidence="3" type="ORF">IA74_000380</name>
</gene>
<evidence type="ECO:0000256" key="1">
    <source>
        <dbReference type="ARBA" id="ARBA00006484"/>
    </source>
</evidence>
<dbReference type="RefSeq" id="WP_137568972.1">
    <property type="nucleotide sequence ID" value="NZ_CP036553.1"/>
</dbReference>
<dbReference type="InterPro" id="IPR002347">
    <property type="entry name" value="SDR_fam"/>
</dbReference>
<dbReference type="FunFam" id="3.40.50.720:FF:000084">
    <property type="entry name" value="Short-chain dehydrogenase reductase"/>
    <property type="match status" value="1"/>
</dbReference>
<dbReference type="AlphaFoldDB" id="A0AAP8ZQM6"/>
<protein>
    <submittedName>
        <fullName evidence="3">SDR family oxidoreductase</fullName>
    </submittedName>
</protein>
<dbReference type="PANTHER" id="PTHR42760:SF133">
    <property type="entry name" value="3-OXOACYL-[ACYL-CARRIER-PROTEIN] REDUCTASE"/>
    <property type="match status" value="1"/>
</dbReference>
<dbReference type="PANTHER" id="PTHR42760">
    <property type="entry name" value="SHORT-CHAIN DEHYDROGENASES/REDUCTASES FAMILY MEMBER"/>
    <property type="match status" value="1"/>
</dbReference>
<dbReference type="EMBL" id="CP036553">
    <property type="protein sequence ID" value="QCQ34683.1"/>
    <property type="molecule type" value="Genomic_DNA"/>
</dbReference>
<dbReference type="GO" id="GO:0006633">
    <property type="term" value="P:fatty acid biosynthetic process"/>
    <property type="evidence" value="ECO:0007669"/>
    <property type="project" value="TreeGrafter"/>
</dbReference>
<dbReference type="CDD" id="cd05233">
    <property type="entry name" value="SDR_c"/>
    <property type="match status" value="1"/>
</dbReference>
<dbReference type="PRINTS" id="PR00081">
    <property type="entry name" value="GDHRDH"/>
</dbReference>